<dbReference type="PRINTS" id="PR00038">
    <property type="entry name" value="HTHLUXR"/>
</dbReference>
<dbReference type="PROSITE" id="PS50043">
    <property type="entry name" value="HTH_LUXR_2"/>
    <property type="match status" value="1"/>
</dbReference>
<dbReference type="Gene3D" id="3.40.50.2300">
    <property type="match status" value="1"/>
</dbReference>
<protein>
    <submittedName>
        <fullName evidence="2">Uncharacterized protein</fullName>
    </submittedName>
</protein>
<dbReference type="SUPFAM" id="SSF52172">
    <property type="entry name" value="CheY-like"/>
    <property type="match status" value="1"/>
</dbReference>
<dbReference type="SUPFAM" id="SSF46894">
    <property type="entry name" value="C-terminal effector domain of the bipartite response regulators"/>
    <property type="match status" value="1"/>
</dbReference>
<accession>A0A2K9NW91</accession>
<name>A0A2K9NW91_BACTC</name>
<dbReference type="PROSITE" id="PS00622">
    <property type="entry name" value="HTH_LUXR_1"/>
    <property type="match status" value="1"/>
</dbReference>
<dbReference type="InterPro" id="IPR000792">
    <property type="entry name" value="Tscrpt_reg_LuxR_C"/>
</dbReference>
<dbReference type="PROSITE" id="PS50110">
    <property type="entry name" value="RESPONSE_REGULATORY"/>
    <property type="match status" value="1"/>
</dbReference>
<dbReference type="KEGG" id="bsto:C0V70_17010"/>
<dbReference type="AlphaFoldDB" id="A0A2K9NW91"/>
<dbReference type="PANTHER" id="PTHR45566:SF2">
    <property type="entry name" value="NARL SUBFAMILY"/>
    <property type="match status" value="1"/>
</dbReference>
<dbReference type="InterPro" id="IPR011006">
    <property type="entry name" value="CheY-like_superfamily"/>
</dbReference>
<dbReference type="Pfam" id="PF00072">
    <property type="entry name" value="Response_reg"/>
    <property type="match status" value="1"/>
</dbReference>
<organism evidence="2 3">
    <name type="scientific">Bacteriovorax stolpii</name>
    <name type="common">Bdellovibrio stolpii</name>
    <dbReference type="NCBI Taxonomy" id="960"/>
    <lineage>
        <taxon>Bacteria</taxon>
        <taxon>Pseudomonadati</taxon>
        <taxon>Bdellovibrionota</taxon>
        <taxon>Bacteriovoracia</taxon>
        <taxon>Bacteriovoracales</taxon>
        <taxon>Bacteriovoracaceae</taxon>
        <taxon>Bacteriovorax</taxon>
    </lineage>
</organism>
<keyword evidence="1" id="KW-0238">DNA-binding</keyword>
<dbReference type="InterPro" id="IPR051015">
    <property type="entry name" value="EvgA-like"/>
</dbReference>
<dbReference type="Proteomes" id="UP000235584">
    <property type="component" value="Chromosome"/>
</dbReference>
<dbReference type="GO" id="GO:0003677">
    <property type="term" value="F:DNA binding"/>
    <property type="evidence" value="ECO:0007669"/>
    <property type="project" value="UniProtKB-KW"/>
</dbReference>
<dbReference type="InterPro" id="IPR016032">
    <property type="entry name" value="Sig_transdc_resp-reg_C-effctor"/>
</dbReference>
<evidence type="ECO:0000313" key="2">
    <source>
        <dbReference type="EMBL" id="AUN99776.1"/>
    </source>
</evidence>
<dbReference type="RefSeq" id="WP_102245065.1">
    <property type="nucleotide sequence ID" value="NZ_CP025704.1"/>
</dbReference>
<gene>
    <name evidence="2" type="ORF">C0V70_17010</name>
</gene>
<keyword evidence="3" id="KW-1185">Reference proteome</keyword>
<dbReference type="Gene3D" id="1.10.10.10">
    <property type="entry name" value="Winged helix-like DNA-binding domain superfamily/Winged helix DNA-binding domain"/>
    <property type="match status" value="1"/>
</dbReference>
<dbReference type="GO" id="GO:0006355">
    <property type="term" value="P:regulation of DNA-templated transcription"/>
    <property type="evidence" value="ECO:0007669"/>
    <property type="project" value="InterPro"/>
</dbReference>
<dbReference type="GO" id="GO:0000160">
    <property type="term" value="P:phosphorelay signal transduction system"/>
    <property type="evidence" value="ECO:0007669"/>
    <property type="project" value="InterPro"/>
</dbReference>
<evidence type="ECO:0000256" key="1">
    <source>
        <dbReference type="ARBA" id="ARBA00023125"/>
    </source>
</evidence>
<dbReference type="PANTHER" id="PTHR45566">
    <property type="entry name" value="HTH-TYPE TRANSCRIPTIONAL REGULATOR YHJB-RELATED"/>
    <property type="match status" value="1"/>
</dbReference>
<evidence type="ECO:0000313" key="3">
    <source>
        <dbReference type="Proteomes" id="UP000235584"/>
    </source>
</evidence>
<reference evidence="2 3" key="1">
    <citation type="submission" date="2018-01" db="EMBL/GenBank/DDBJ databases">
        <title>Complete genome sequence of Bacteriovorax stolpii DSM12778.</title>
        <authorList>
            <person name="Tang B."/>
            <person name="Chang J."/>
        </authorList>
    </citation>
    <scope>NUCLEOTIDE SEQUENCE [LARGE SCALE GENOMIC DNA]</scope>
    <source>
        <strain evidence="2 3">DSM 12778</strain>
    </source>
</reference>
<dbReference type="SMART" id="SM00421">
    <property type="entry name" value="HTH_LUXR"/>
    <property type="match status" value="1"/>
</dbReference>
<dbReference type="InterPro" id="IPR001789">
    <property type="entry name" value="Sig_transdc_resp-reg_receiver"/>
</dbReference>
<proteinExistence type="predicted"/>
<dbReference type="InterPro" id="IPR036388">
    <property type="entry name" value="WH-like_DNA-bd_sf"/>
</dbReference>
<dbReference type="Pfam" id="PF00196">
    <property type="entry name" value="GerE"/>
    <property type="match status" value="1"/>
</dbReference>
<sequence>MNSSVSSYFLVDDHSLLLEGLKSYLGNELPSWKCSGHALSVSEAEVTLPSVKPSYVFIDHQIGKSTRADLIRSLSEKETAPTFILVSQLDSKAILKEYIQLGVLGFVSKKDNQVEIKKALEQIALNGEVYFSPTFNELLSSSSSIDLLTPKEIEITRLTATGKTNKEVGIQLGCSELTVKTHKANIMRKLNVSNSVEICNWAMKNSLL</sequence>
<dbReference type="CDD" id="cd06170">
    <property type="entry name" value="LuxR_C_like"/>
    <property type="match status" value="1"/>
</dbReference>
<dbReference type="EMBL" id="CP025704">
    <property type="protein sequence ID" value="AUN99776.1"/>
    <property type="molecule type" value="Genomic_DNA"/>
</dbReference>